<dbReference type="CDD" id="cd11642">
    <property type="entry name" value="SUMT"/>
    <property type="match status" value="1"/>
</dbReference>
<dbReference type="UniPathway" id="UPA00148">
    <property type="reaction ID" value="UER00211"/>
</dbReference>
<dbReference type="InterPro" id="IPR003043">
    <property type="entry name" value="Uropor_MeTrfase_CS"/>
</dbReference>
<feature type="active site" description="Proton acceptor" evidence="15 16">
    <location>
        <position position="258"/>
    </location>
</feature>
<dbReference type="STRING" id="1030841.HMPREF9370_0269"/>
<keyword evidence="7 15" id="KW-0560">Oxidoreductase</keyword>
<dbReference type="Pfam" id="PF00590">
    <property type="entry name" value="TP_methylase"/>
    <property type="match status" value="1"/>
</dbReference>
<dbReference type="HOGENOM" id="CLU_011276_2_0_4"/>
<comment type="pathway">
    <text evidence="15">Cofactor biosynthesis; adenosylcobalamin biosynthesis; sirohydrochlorin from precorrin-2: step 1/1.</text>
</comment>
<comment type="catalytic activity">
    <reaction evidence="15">
        <text>uroporphyrinogen III + 2 S-adenosyl-L-methionine = precorrin-2 + 2 S-adenosyl-L-homocysteine + H(+)</text>
        <dbReference type="Rhea" id="RHEA:32459"/>
        <dbReference type="ChEBI" id="CHEBI:15378"/>
        <dbReference type="ChEBI" id="CHEBI:57308"/>
        <dbReference type="ChEBI" id="CHEBI:57856"/>
        <dbReference type="ChEBI" id="CHEBI:58827"/>
        <dbReference type="ChEBI" id="CHEBI:59789"/>
        <dbReference type="EC" id="2.1.1.107"/>
    </reaction>
</comment>
<reference evidence="21 22" key="1">
    <citation type="submission" date="2011-06" db="EMBL/GenBank/DDBJ databases">
        <authorList>
            <person name="Muzny D."/>
            <person name="Qin X."/>
            <person name="Deng J."/>
            <person name="Jiang H."/>
            <person name="Liu Y."/>
            <person name="Qu J."/>
            <person name="Song X.-Z."/>
            <person name="Zhang L."/>
            <person name="Thornton R."/>
            <person name="Coyle M."/>
            <person name="Francisco L."/>
            <person name="Jackson L."/>
            <person name="Javaid M."/>
            <person name="Korchina V."/>
            <person name="Kovar C."/>
            <person name="Mata R."/>
            <person name="Mathew T."/>
            <person name="Ngo R."/>
            <person name="Nguyen L."/>
            <person name="Nguyen N."/>
            <person name="Okwuonu G."/>
            <person name="Ongeri F."/>
            <person name="Pham C."/>
            <person name="Simmons D."/>
            <person name="Wilczek-Boney K."/>
            <person name="Hale W."/>
            <person name="Jakkamsetti A."/>
            <person name="Pham P."/>
            <person name="Ruth R."/>
            <person name="San Lucas F."/>
            <person name="Warren J."/>
            <person name="Zhang J."/>
            <person name="Zhao Z."/>
            <person name="Zhou C."/>
            <person name="Zhu D."/>
            <person name="Lee S."/>
            <person name="Bess C."/>
            <person name="Blankenburg K."/>
            <person name="Forbes L."/>
            <person name="Fu Q."/>
            <person name="Gubbala S."/>
            <person name="Hirani K."/>
            <person name="Jayaseelan J.C."/>
            <person name="Lara F."/>
            <person name="Munidasa M."/>
            <person name="Palculict T."/>
            <person name="Patil S."/>
            <person name="Pu L.-L."/>
            <person name="Saada N."/>
            <person name="Tang L."/>
            <person name="Weissenberger G."/>
            <person name="Zhu Y."/>
            <person name="Hemphill L."/>
            <person name="Shang Y."/>
            <person name="Youmans B."/>
            <person name="Ayvaz T."/>
            <person name="Ross M."/>
            <person name="Santibanez J."/>
            <person name="Aqrawi P."/>
            <person name="Gross S."/>
            <person name="Joshi V."/>
            <person name="Fowler G."/>
            <person name="Nazareth L."/>
            <person name="Reid J."/>
            <person name="Worley K."/>
            <person name="Petrosino J."/>
            <person name="Highlander S."/>
            <person name="Gibbs R."/>
        </authorList>
    </citation>
    <scope>NUCLEOTIDE SEQUENCE [LARGE SCALE GENOMIC DNA]</scope>
    <source>
        <strain evidence="21 22">9715</strain>
    </source>
</reference>
<dbReference type="FunFam" id="3.30.160.110:FF:000001">
    <property type="entry name" value="Siroheme synthase"/>
    <property type="match status" value="1"/>
</dbReference>
<dbReference type="NCBIfam" id="NF004790">
    <property type="entry name" value="PRK06136.1"/>
    <property type="match status" value="1"/>
</dbReference>
<feature type="modified residue" description="Phosphoserine" evidence="15">
    <location>
        <position position="138"/>
    </location>
</feature>
<dbReference type="Gene3D" id="1.10.8.210">
    <property type="entry name" value="Sirohaem synthase, dimerisation domain"/>
    <property type="match status" value="1"/>
</dbReference>
<dbReference type="AlphaFoldDB" id="G4CMG0"/>
<dbReference type="InterPro" id="IPR019478">
    <property type="entry name" value="Sirohaem_synthase_dimer_dom"/>
</dbReference>
<dbReference type="Gene3D" id="3.40.1010.10">
    <property type="entry name" value="Cobalt-precorrin-4 Transmethylase, Domain 1"/>
    <property type="match status" value="1"/>
</dbReference>
<gene>
    <name evidence="15 21" type="primary">cysG</name>
    <name evidence="21" type="ORF">HMPREF9370_0269</name>
</gene>
<feature type="binding site" evidence="15">
    <location>
        <position position="393"/>
    </location>
    <ligand>
        <name>S-adenosyl-L-methionine</name>
        <dbReference type="ChEBI" id="CHEBI:59789"/>
    </ligand>
</feature>
<comment type="function">
    <text evidence="15">Multifunctional enzyme that catalyzes the SAM-dependent methylations of uroporphyrinogen III at position C-2 and C-7 to form precorrin-2 via precorrin-1. Then it catalyzes the NAD-dependent ring dehydrogenation of precorrin-2 to yield sirohydrochlorin. Finally, it catalyzes the ferrochelation of sirohydrochlorin to yield siroheme.</text>
</comment>
<comment type="pathway">
    <text evidence="12 15">Porphyrin-containing compound metabolism; siroheme biosynthesis; precorrin-2 from uroporphyrinogen III: step 1/1.</text>
</comment>
<dbReference type="GO" id="GO:0051266">
    <property type="term" value="F:sirohydrochlorin ferrochelatase activity"/>
    <property type="evidence" value="ECO:0007669"/>
    <property type="project" value="UniProtKB-EC"/>
</dbReference>
<dbReference type="InterPro" id="IPR050161">
    <property type="entry name" value="Siro_Cobalamin_biosynth"/>
</dbReference>
<evidence type="ECO:0000256" key="2">
    <source>
        <dbReference type="ARBA" id="ARBA00005879"/>
    </source>
</evidence>
<dbReference type="GO" id="GO:0009236">
    <property type="term" value="P:cobalamin biosynthetic process"/>
    <property type="evidence" value="ECO:0007669"/>
    <property type="project" value="UniProtKB-UniRule"/>
</dbReference>
<dbReference type="GO" id="GO:0051287">
    <property type="term" value="F:NAD binding"/>
    <property type="evidence" value="ECO:0007669"/>
    <property type="project" value="InterPro"/>
</dbReference>
<keyword evidence="4 15" id="KW-0489">Methyltransferase</keyword>
<comment type="pathway">
    <text evidence="15">Porphyrin-containing compound metabolism; siroheme biosynthesis; siroheme from sirohydrochlorin: step 1/1.</text>
</comment>
<sequence length="492" mass="52996">MGLGFRVESKMNYLPLFADLTGRHVLVVGGGAVAERKVEMLLKAGAKVGLVAEKLNPALAELAGQRQIEWLDTKFQPSRLDAVWLVIAATDNHELNRQVSEAAESRRIWANVVDDRDACSFIFPSIINRNPIQIAISSGGTAPVLARLLREKLEALLPQNLGAMAETAARWRERVKAKLPSIAQRRRFWETLFTHPAFLRLSESRQTSAAEEFLSQQLNGAQTGSGEVSLVGAGPGDAGLLTLKGLQRIQQADVVLYDALVSDQVLELIRRDAEKVFVGKRAGKHSVMQEATNRLLVDYAKKGKRVVRLKGGDPFVFGRGGEELEALKAEGIAFEVVPGITAALGATAYAGIPLTHRDHAQTAMFITGHCRAGSDDLAWQTIAQSNQTLVVYMGTIKAAELQTNLIAHGRSADTPVAVISKGTLPDQQVFSGKLNDLAALAAQAPSPALLVIGETAGLGSDLAWFGGAPQQFVDTRNVLWQAQEEQALPKAG</sequence>
<evidence type="ECO:0000256" key="1">
    <source>
        <dbReference type="ARBA" id="ARBA00005010"/>
    </source>
</evidence>
<feature type="binding site" evidence="15">
    <location>
        <position position="422"/>
    </location>
    <ligand>
        <name>S-adenosyl-L-methionine</name>
        <dbReference type="ChEBI" id="CHEBI:59789"/>
    </ligand>
</feature>
<feature type="binding site" evidence="15">
    <location>
        <position position="316"/>
    </location>
    <ligand>
        <name>S-adenosyl-L-methionine</name>
        <dbReference type="ChEBI" id="CHEBI:59789"/>
    </ligand>
</feature>
<evidence type="ECO:0000256" key="13">
    <source>
        <dbReference type="ARBA" id="ARBA00047561"/>
    </source>
</evidence>
<evidence type="ECO:0000256" key="11">
    <source>
        <dbReference type="ARBA" id="ARBA00023268"/>
    </source>
</evidence>
<feature type="binding site" evidence="15">
    <location>
        <begin position="32"/>
        <end position="33"/>
    </location>
    <ligand>
        <name>NAD(+)</name>
        <dbReference type="ChEBI" id="CHEBI:57540"/>
    </ligand>
</feature>
<dbReference type="Pfam" id="PF13241">
    <property type="entry name" value="NAD_binding_7"/>
    <property type="match status" value="1"/>
</dbReference>
<evidence type="ECO:0000259" key="19">
    <source>
        <dbReference type="Pfam" id="PF10414"/>
    </source>
</evidence>
<keyword evidence="6 15" id="KW-0949">S-adenosyl-L-methionine</keyword>
<dbReference type="InterPro" id="IPR014776">
    <property type="entry name" value="4pyrrole_Mease_sub2"/>
</dbReference>
<keyword evidence="3 15" id="KW-0169">Cobalamin biosynthesis</keyword>
<evidence type="ECO:0000313" key="22">
    <source>
        <dbReference type="Proteomes" id="UP000005336"/>
    </source>
</evidence>
<dbReference type="InterPro" id="IPR037115">
    <property type="entry name" value="Sirohaem_synt_dimer_dom_sf"/>
</dbReference>
<dbReference type="InterPro" id="IPR006367">
    <property type="entry name" value="Sirohaem_synthase_N"/>
</dbReference>
<organism evidence="21 22">
    <name type="scientific">Neisseria wadsworthii 9715</name>
    <dbReference type="NCBI Taxonomy" id="1030841"/>
    <lineage>
        <taxon>Bacteria</taxon>
        <taxon>Pseudomonadati</taxon>
        <taxon>Pseudomonadota</taxon>
        <taxon>Betaproteobacteria</taxon>
        <taxon>Neisseriales</taxon>
        <taxon>Neisseriaceae</taxon>
        <taxon>Neisseria</taxon>
    </lineage>
</organism>
<keyword evidence="22" id="KW-1185">Reference proteome</keyword>
<dbReference type="HAMAP" id="MF_01646">
    <property type="entry name" value="Siroheme_synth"/>
    <property type="match status" value="1"/>
</dbReference>
<feature type="active site" description="Proton donor" evidence="15 16">
    <location>
        <position position="280"/>
    </location>
</feature>
<dbReference type="Gene3D" id="3.40.50.720">
    <property type="entry name" value="NAD(P)-binding Rossmann-like Domain"/>
    <property type="match status" value="1"/>
</dbReference>
<dbReference type="Gene3D" id="3.30.950.10">
    <property type="entry name" value="Methyltransferase, Cobalt-precorrin-4 Transmethylase, Domain 2"/>
    <property type="match status" value="1"/>
</dbReference>
<evidence type="ECO:0000259" key="20">
    <source>
        <dbReference type="Pfam" id="PF14824"/>
    </source>
</evidence>
<dbReference type="Pfam" id="PF10414">
    <property type="entry name" value="CysG_dimeriser"/>
    <property type="match status" value="1"/>
</dbReference>
<dbReference type="GO" id="GO:0043115">
    <property type="term" value="F:precorrin-2 dehydrogenase activity"/>
    <property type="evidence" value="ECO:0007669"/>
    <property type="project" value="UniProtKB-UniRule"/>
</dbReference>
<dbReference type="SUPFAM" id="SSF53790">
    <property type="entry name" value="Tetrapyrrole methylase"/>
    <property type="match status" value="1"/>
</dbReference>
<dbReference type="InterPro" id="IPR036291">
    <property type="entry name" value="NAD(P)-bd_dom_sf"/>
</dbReference>
<dbReference type="Gene3D" id="3.30.160.110">
    <property type="entry name" value="Siroheme synthase, domain 2"/>
    <property type="match status" value="1"/>
</dbReference>
<feature type="domain" description="Siroheme synthase central" evidence="20">
    <location>
        <begin position="129"/>
        <end position="155"/>
    </location>
</feature>
<dbReference type="InterPro" id="IPR006366">
    <property type="entry name" value="CobA/CysG_C"/>
</dbReference>
<feature type="region of interest" description="Precorrin-2 dehydrogenase / sirohydrochlorin ferrochelatase" evidence="15">
    <location>
        <begin position="1"/>
        <end position="214"/>
    </location>
</feature>
<comment type="pathway">
    <text evidence="14 15">Cofactor biosynthesis; adenosylcobalamin biosynthesis; precorrin-2 from uroporphyrinogen III: step 1/1.</text>
</comment>
<dbReference type="PATRIC" id="fig|1030841.3.peg.273"/>
<dbReference type="PANTHER" id="PTHR45790:SF1">
    <property type="entry name" value="SIROHEME SYNTHASE"/>
    <property type="match status" value="1"/>
</dbReference>
<evidence type="ECO:0000256" key="7">
    <source>
        <dbReference type="ARBA" id="ARBA00023002"/>
    </source>
</evidence>
<evidence type="ECO:0000256" key="9">
    <source>
        <dbReference type="ARBA" id="ARBA00023239"/>
    </source>
</evidence>
<comment type="catalytic activity">
    <reaction evidence="15">
        <text>siroheme + 2 H(+) = sirohydrochlorin + Fe(2+)</text>
        <dbReference type="Rhea" id="RHEA:24360"/>
        <dbReference type="ChEBI" id="CHEBI:15378"/>
        <dbReference type="ChEBI" id="CHEBI:29033"/>
        <dbReference type="ChEBI" id="CHEBI:58351"/>
        <dbReference type="ChEBI" id="CHEBI:60052"/>
        <dbReference type="EC" id="4.99.1.4"/>
    </reaction>
</comment>
<dbReference type="NCBIfam" id="TIGR01470">
    <property type="entry name" value="cysG_Nterm"/>
    <property type="match status" value="1"/>
</dbReference>
<feature type="region of interest" description="Uroporphyrinogen-III C-methyltransferase" evidence="15">
    <location>
        <begin position="226"/>
        <end position="492"/>
    </location>
</feature>
<evidence type="ECO:0000313" key="21">
    <source>
        <dbReference type="EMBL" id="EGZ51106.1"/>
    </source>
</evidence>
<dbReference type="PROSITE" id="PS00840">
    <property type="entry name" value="SUMT_2"/>
    <property type="match status" value="1"/>
</dbReference>
<dbReference type="InterPro" id="IPR028281">
    <property type="entry name" value="Sirohaem_synthase_central"/>
</dbReference>
<proteinExistence type="inferred from homology"/>
<feature type="domain" description="Sirohaem synthase dimerisation" evidence="19">
    <location>
        <begin position="160"/>
        <end position="218"/>
    </location>
</feature>
<dbReference type="GO" id="GO:0004851">
    <property type="term" value="F:uroporphyrin-III C-methyltransferase activity"/>
    <property type="evidence" value="ECO:0007669"/>
    <property type="project" value="UniProtKB-UniRule"/>
</dbReference>
<comment type="caution">
    <text evidence="21">The sequence shown here is derived from an EMBL/GenBank/DDBJ whole genome shotgun (WGS) entry which is preliminary data.</text>
</comment>
<feature type="binding site" evidence="15">
    <location>
        <position position="235"/>
    </location>
    <ligand>
        <name>S-adenosyl-L-methionine</name>
        <dbReference type="ChEBI" id="CHEBI:59789"/>
    </ligand>
</feature>
<evidence type="ECO:0000256" key="16">
    <source>
        <dbReference type="PIRSR" id="PIRSR036426-1"/>
    </source>
</evidence>
<keyword evidence="9 15" id="KW-0456">Lyase</keyword>
<dbReference type="EC" id="2.1.1.107" evidence="15"/>
<dbReference type="InterPro" id="IPR014777">
    <property type="entry name" value="4pyrrole_Mease_sub1"/>
</dbReference>
<protein>
    <recommendedName>
        <fullName evidence="15">Siroheme synthase</fullName>
    </recommendedName>
    <domain>
        <recommendedName>
            <fullName evidence="15">Uroporphyrinogen-III C-methyltransferase</fullName>
            <shortName evidence="15">Urogen III methylase</shortName>
            <ecNumber evidence="15">2.1.1.107</ecNumber>
        </recommendedName>
        <alternativeName>
            <fullName evidence="15">SUMT</fullName>
        </alternativeName>
        <alternativeName>
            <fullName evidence="15">Uroporphyrinogen III methylase</fullName>
            <shortName evidence="15">UROM</shortName>
        </alternativeName>
    </domain>
    <domain>
        <recommendedName>
            <fullName evidence="15">Precorrin-2 dehydrogenase</fullName>
            <ecNumber evidence="15">1.3.1.76</ecNumber>
        </recommendedName>
    </domain>
    <domain>
        <recommendedName>
            <fullName evidence="15">Sirohydrochlorin ferrochelatase</fullName>
            <ecNumber evidence="15">4.99.1.4</ecNumber>
        </recommendedName>
    </domain>
</protein>
<evidence type="ECO:0000259" key="18">
    <source>
        <dbReference type="Pfam" id="PF00590"/>
    </source>
</evidence>
<dbReference type="NCBIfam" id="NF007922">
    <property type="entry name" value="PRK10637.1"/>
    <property type="match status" value="1"/>
</dbReference>
<dbReference type="EC" id="1.3.1.76" evidence="15"/>
<dbReference type="InterPro" id="IPR035996">
    <property type="entry name" value="4pyrrol_Methylase_sf"/>
</dbReference>
<comment type="similarity">
    <text evidence="15">In the N-terminal section; belongs to the precorrin-2 dehydrogenase / sirohydrochlorin ferrochelatase family.</text>
</comment>
<comment type="similarity">
    <text evidence="15">In the C-terminal section; belongs to the precorrin methyltransferase family.</text>
</comment>
<comment type="similarity">
    <text evidence="2 17">Belongs to the precorrin methyltransferase family.</text>
</comment>
<keyword evidence="11 15" id="KW-0511">Multifunctional enzyme</keyword>
<dbReference type="PANTHER" id="PTHR45790">
    <property type="entry name" value="SIROHEME SYNTHASE-RELATED"/>
    <property type="match status" value="1"/>
</dbReference>
<evidence type="ECO:0000256" key="12">
    <source>
        <dbReference type="ARBA" id="ARBA00025705"/>
    </source>
</evidence>
<feature type="binding site" evidence="15">
    <location>
        <begin position="311"/>
        <end position="313"/>
    </location>
    <ligand>
        <name>S-adenosyl-L-methionine</name>
        <dbReference type="ChEBI" id="CHEBI:59789"/>
    </ligand>
</feature>
<accession>G4CMG0</accession>
<dbReference type="PROSITE" id="PS00839">
    <property type="entry name" value="SUMT_1"/>
    <property type="match status" value="1"/>
</dbReference>
<name>G4CMG0_9NEIS</name>
<evidence type="ECO:0000256" key="6">
    <source>
        <dbReference type="ARBA" id="ARBA00022691"/>
    </source>
</evidence>
<evidence type="ECO:0000256" key="17">
    <source>
        <dbReference type="RuleBase" id="RU003960"/>
    </source>
</evidence>
<dbReference type="PIRSF" id="PIRSF036426">
    <property type="entry name" value="Sirohaem_synth"/>
    <property type="match status" value="1"/>
</dbReference>
<dbReference type="Proteomes" id="UP000005336">
    <property type="component" value="Unassembled WGS sequence"/>
</dbReference>
<comment type="catalytic activity">
    <reaction evidence="13 15">
        <text>precorrin-2 + NAD(+) = sirohydrochlorin + NADH + 2 H(+)</text>
        <dbReference type="Rhea" id="RHEA:15613"/>
        <dbReference type="ChEBI" id="CHEBI:15378"/>
        <dbReference type="ChEBI" id="CHEBI:57540"/>
        <dbReference type="ChEBI" id="CHEBI:57945"/>
        <dbReference type="ChEBI" id="CHEBI:58351"/>
        <dbReference type="ChEBI" id="CHEBI:58827"/>
        <dbReference type="EC" id="1.3.1.76"/>
    </reaction>
</comment>
<keyword evidence="10 15" id="KW-0627">Porphyrin biosynthesis</keyword>
<comment type="pathway">
    <text evidence="1 15">Porphyrin-containing compound metabolism; siroheme biosynthesis; sirohydrochlorin from precorrin-2: step 1/1.</text>
</comment>
<dbReference type="FunFam" id="3.30.950.10:FF:000001">
    <property type="entry name" value="Siroheme synthase"/>
    <property type="match status" value="1"/>
</dbReference>
<keyword evidence="15" id="KW-0597">Phosphoprotein</keyword>
<dbReference type="NCBIfam" id="TIGR01469">
    <property type="entry name" value="cobA_cysG_Cterm"/>
    <property type="match status" value="1"/>
</dbReference>
<dbReference type="SUPFAM" id="SSF51735">
    <property type="entry name" value="NAD(P)-binding Rossmann-fold domains"/>
    <property type="match status" value="1"/>
</dbReference>
<keyword evidence="5 15" id="KW-0808">Transferase</keyword>
<dbReference type="FunFam" id="3.40.1010.10:FF:000001">
    <property type="entry name" value="Siroheme synthase"/>
    <property type="match status" value="1"/>
</dbReference>
<evidence type="ECO:0000256" key="5">
    <source>
        <dbReference type="ARBA" id="ARBA00022679"/>
    </source>
</evidence>
<dbReference type="SUPFAM" id="SSF75615">
    <property type="entry name" value="Siroheme synthase middle domains-like"/>
    <property type="match status" value="1"/>
</dbReference>
<dbReference type="InterPro" id="IPR000878">
    <property type="entry name" value="4pyrrol_Mease"/>
</dbReference>
<evidence type="ECO:0000256" key="15">
    <source>
        <dbReference type="HAMAP-Rule" id="MF_01646"/>
    </source>
</evidence>
<dbReference type="UniPathway" id="UPA00262">
    <property type="reaction ID" value="UER00211"/>
</dbReference>
<dbReference type="InterPro" id="IPR012409">
    <property type="entry name" value="Sirohaem_synth"/>
</dbReference>
<dbReference type="GO" id="GO:0019354">
    <property type="term" value="P:siroheme biosynthetic process"/>
    <property type="evidence" value="ECO:0007669"/>
    <property type="project" value="UniProtKB-UniRule"/>
</dbReference>
<feature type="binding site" evidence="15">
    <location>
        <begin position="53"/>
        <end position="54"/>
    </location>
    <ligand>
        <name>NAD(+)</name>
        <dbReference type="ChEBI" id="CHEBI:57540"/>
    </ligand>
</feature>
<feature type="domain" description="Tetrapyrrole methylase" evidence="18">
    <location>
        <begin position="228"/>
        <end position="437"/>
    </location>
</feature>
<evidence type="ECO:0000256" key="4">
    <source>
        <dbReference type="ARBA" id="ARBA00022603"/>
    </source>
</evidence>
<dbReference type="EMBL" id="AGAZ01000009">
    <property type="protein sequence ID" value="EGZ51106.1"/>
    <property type="molecule type" value="Genomic_DNA"/>
</dbReference>
<dbReference type="Pfam" id="PF14824">
    <property type="entry name" value="Sirohm_synth_M"/>
    <property type="match status" value="1"/>
</dbReference>
<dbReference type="EC" id="4.99.1.4" evidence="15"/>
<evidence type="ECO:0000256" key="14">
    <source>
        <dbReference type="ARBA" id="ARBA00060548"/>
    </source>
</evidence>
<evidence type="ECO:0000256" key="3">
    <source>
        <dbReference type="ARBA" id="ARBA00022573"/>
    </source>
</evidence>
<keyword evidence="8 15" id="KW-0520">NAD</keyword>
<dbReference type="GO" id="GO:0032259">
    <property type="term" value="P:methylation"/>
    <property type="evidence" value="ECO:0007669"/>
    <property type="project" value="UniProtKB-KW"/>
</dbReference>
<feature type="binding site" evidence="15">
    <location>
        <begin position="341"/>
        <end position="342"/>
    </location>
    <ligand>
        <name>S-adenosyl-L-methionine</name>
        <dbReference type="ChEBI" id="CHEBI:59789"/>
    </ligand>
</feature>
<evidence type="ECO:0000256" key="8">
    <source>
        <dbReference type="ARBA" id="ARBA00023027"/>
    </source>
</evidence>
<evidence type="ECO:0000256" key="10">
    <source>
        <dbReference type="ARBA" id="ARBA00023244"/>
    </source>
</evidence>